<protein>
    <submittedName>
        <fullName evidence="1">Uncharacterized protein</fullName>
    </submittedName>
</protein>
<dbReference type="EMBL" id="GBRH01162445">
    <property type="protein sequence ID" value="JAE35451.1"/>
    <property type="molecule type" value="Transcribed_RNA"/>
</dbReference>
<reference evidence="1" key="2">
    <citation type="journal article" date="2015" name="Data Brief">
        <title>Shoot transcriptome of the giant reed, Arundo donax.</title>
        <authorList>
            <person name="Barrero R.A."/>
            <person name="Guerrero F.D."/>
            <person name="Moolhuijzen P."/>
            <person name="Goolsby J.A."/>
            <person name="Tidwell J."/>
            <person name="Bellgard S.E."/>
            <person name="Bellgard M.I."/>
        </authorList>
    </citation>
    <scope>NUCLEOTIDE SEQUENCE</scope>
    <source>
        <tissue evidence="1">Shoot tissue taken approximately 20 cm above the soil surface</tissue>
    </source>
</reference>
<dbReference type="AlphaFoldDB" id="A0A0A9HKR6"/>
<evidence type="ECO:0000313" key="1">
    <source>
        <dbReference type="EMBL" id="JAE35451.1"/>
    </source>
</evidence>
<reference evidence="1" key="1">
    <citation type="submission" date="2014-09" db="EMBL/GenBank/DDBJ databases">
        <authorList>
            <person name="Magalhaes I.L.F."/>
            <person name="Oliveira U."/>
            <person name="Santos F.R."/>
            <person name="Vidigal T.H.D.A."/>
            <person name="Brescovit A.D."/>
            <person name="Santos A.J."/>
        </authorList>
    </citation>
    <scope>NUCLEOTIDE SEQUENCE</scope>
    <source>
        <tissue evidence="1">Shoot tissue taken approximately 20 cm above the soil surface</tissue>
    </source>
</reference>
<sequence>MGRHVWSPFDLIQQLEKDVEKVGEHLQGLGICIAARGSLKYSCCIY</sequence>
<accession>A0A0A9HKR6</accession>
<organism evidence="1">
    <name type="scientific">Arundo donax</name>
    <name type="common">Giant reed</name>
    <name type="synonym">Donax arundinaceus</name>
    <dbReference type="NCBI Taxonomy" id="35708"/>
    <lineage>
        <taxon>Eukaryota</taxon>
        <taxon>Viridiplantae</taxon>
        <taxon>Streptophyta</taxon>
        <taxon>Embryophyta</taxon>
        <taxon>Tracheophyta</taxon>
        <taxon>Spermatophyta</taxon>
        <taxon>Magnoliopsida</taxon>
        <taxon>Liliopsida</taxon>
        <taxon>Poales</taxon>
        <taxon>Poaceae</taxon>
        <taxon>PACMAD clade</taxon>
        <taxon>Arundinoideae</taxon>
        <taxon>Arundineae</taxon>
        <taxon>Arundo</taxon>
    </lineage>
</organism>
<proteinExistence type="predicted"/>
<name>A0A0A9HKR6_ARUDO</name>